<feature type="region of interest" description="Disordered" evidence="5">
    <location>
        <begin position="140"/>
        <end position="167"/>
    </location>
</feature>
<proteinExistence type="predicted"/>
<comment type="subcellular location">
    <subcellularLocation>
        <location evidence="1">Membrane</location>
        <topology evidence="1">Multi-pass membrane protein</topology>
    </subcellularLocation>
</comment>
<dbReference type="GO" id="GO:0016020">
    <property type="term" value="C:membrane"/>
    <property type="evidence" value="ECO:0007669"/>
    <property type="project" value="UniProtKB-SubCell"/>
</dbReference>
<dbReference type="OrthoDB" id="10572699at2759"/>
<dbReference type="InterPro" id="IPR051598">
    <property type="entry name" value="TSUP/Inactive_protease-like"/>
</dbReference>
<dbReference type="InterPro" id="IPR002781">
    <property type="entry name" value="TM_pro_TauE-like"/>
</dbReference>
<feature type="transmembrane region" description="Helical" evidence="6">
    <location>
        <begin position="111"/>
        <end position="130"/>
    </location>
</feature>
<dbReference type="Pfam" id="PF01925">
    <property type="entry name" value="TauE"/>
    <property type="match status" value="1"/>
</dbReference>
<gene>
    <name evidence="7" type="ORF">SEMRO_1394_G268930.1</name>
</gene>
<keyword evidence="2 6" id="KW-0812">Transmembrane</keyword>
<evidence type="ECO:0000256" key="1">
    <source>
        <dbReference type="ARBA" id="ARBA00004141"/>
    </source>
</evidence>
<dbReference type="EMBL" id="CAICTM010001392">
    <property type="protein sequence ID" value="CAB9523244.1"/>
    <property type="molecule type" value="Genomic_DNA"/>
</dbReference>
<dbReference type="PANTHER" id="PTHR43701">
    <property type="entry name" value="MEMBRANE TRANSPORTER PROTEIN MJ0441-RELATED"/>
    <property type="match status" value="1"/>
</dbReference>
<organism evidence="7 8">
    <name type="scientific">Seminavis robusta</name>
    <dbReference type="NCBI Taxonomy" id="568900"/>
    <lineage>
        <taxon>Eukaryota</taxon>
        <taxon>Sar</taxon>
        <taxon>Stramenopiles</taxon>
        <taxon>Ochrophyta</taxon>
        <taxon>Bacillariophyta</taxon>
        <taxon>Bacillariophyceae</taxon>
        <taxon>Bacillariophycidae</taxon>
        <taxon>Naviculales</taxon>
        <taxon>Naviculaceae</taxon>
        <taxon>Seminavis</taxon>
    </lineage>
</organism>
<evidence type="ECO:0000256" key="2">
    <source>
        <dbReference type="ARBA" id="ARBA00022692"/>
    </source>
</evidence>
<evidence type="ECO:0000256" key="3">
    <source>
        <dbReference type="ARBA" id="ARBA00022989"/>
    </source>
</evidence>
<reference evidence="7" key="1">
    <citation type="submission" date="2020-06" db="EMBL/GenBank/DDBJ databases">
        <authorList>
            <consortium name="Plant Systems Biology data submission"/>
        </authorList>
    </citation>
    <scope>NUCLEOTIDE SEQUENCE</scope>
    <source>
        <strain evidence="7">D6</strain>
    </source>
</reference>
<accession>A0A9N8EQF6</accession>
<feature type="transmembrane region" description="Helical" evidence="6">
    <location>
        <begin position="259"/>
        <end position="279"/>
    </location>
</feature>
<feature type="transmembrane region" description="Helical" evidence="6">
    <location>
        <begin position="234"/>
        <end position="252"/>
    </location>
</feature>
<comment type="caution">
    <text evidence="7">The sequence shown here is derived from an EMBL/GenBank/DDBJ whole genome shotgun (WGS) entry which is preliminary data.</text>
</comment>
<protein>
    <submittedName>
        <fullName evidence="7">Sulfite exporter TauE/SafE</fullName>
    </submittedName>
</protein>
<feature type="transmembrane region" description="Helical" evidence="6">
    <location>
        <begin position="291"/>
        <end position="311"/>
    </location>
</feature>
<dbReference type="AlphaFoldDB" id="A0A9N8EQF6"/>
<evidence type="ECO:0000256" key="5">
    <source>
        <dbReference type="SAM" id="MobiDB-lite"/>
    </source>
</evidence>
<dbReference type="PANTHER" id="PTHR43701:SF2">
    <property type="entry name" value="MEMBRANE TRANSPORTER PROTEIN YJNA-RELATED"/>
    <property type="match status" value="1"/>
</dbReference>
<keyword evidence="4 6" id="KW-0472">Membrane</keyword>
<keyword evidence="8" id="KW-1185">Reference proteome</keyword>
<feature type="transmembrane region" description="Helical" evidence="6">
    <location>
        <begin position="54"/>
        <end position="73"/>
    </location>
</feature>
<feature type="transmembrane region" description="Helical" evidence="6">
    <location>
        <begin position="12"/>
        <end position="34"/>
    </location>
</feature>
<keyword evidence="3 6" id="KW-1133">Transmembrane helix</keyword>
<evidence type="ECO:0000313" key="8">
    <source>
        <dbReference type="Proteomes" id="UP001153069"/>
    </source>
</evidence>
<evidence type="ECO:0000256" key="6">
    <source>
        <dbReference type="SAM" id="Phobius"/>
    </source>
</evidence>
<feature type="transmembrane region" description="Helical" evidence="6">
    <location>
        <begin position="194"/>
        <end position="214"/>
    </location>
</feature>
<evidence type="ECO:0000256" key="4">
    <source>
        <dbReference type="ARBA" id="ARBA00023136"/>
    </source>
</evidence>
<feature type="transmembrane region" description="Helical" evidence="6">
    <location>
        <begin position="85"/>
        <end position="105"/>
    </location>
</feature>
<name>A0A9N8EQF6_9STRA</name>
<dbReference type="Proteomes" id="UP001153069">
    <property type="component" value="Unassembled WGS sequence"/>
</dbReference>
<evidence type="ECO:0000313" key="7">
    <source>
        <dbReference type="EMBL" id="CAB9523244.1"/>
    </source>
</evidence>
<sequence length="318" mass="34189">MQNFTRQQLPRHLYAFGTGVAAGGVVGTVGWGGAQVLIPSLTANPLSLAGYTQLTATGISLTSLSTSVMTGGYKFWNSDHVNVPVALMVGIPAVLSARVGTLWAKKLSGDALALIFNSCSIVLLPTHFWIQERAKKRRQQQLIQEEDNKPPQESTTTITTKTNDPPNVVYDNTNDLLLKQSQQQQQSDYHYEKFLHFASFGLFQGILSSVMGVGGLPLSMSYLTEMTTLDHHTVQGTAMCAVIPSILTSAVSRMHAIPLVTAGVVCGGAILGGYGGAQLALALDSEQLRQLYMTSLVLFGGRSMLGAAANLRRLLFFK</sequence>